<dbReference type="EMBL" id="BGPR01009849">
    <property type="protein sequence ID" value="GBN42712.1"/>
    <property type="molecule type" value="Genomic_DNA"/>
</dbReference>
<gene>
    <name evidence="1" type="ORF">AVEN_52574_1</name>
</gene>
<accession>A0A4Y2NVF1</accession>
<keyword evidence="2" id="KW-1185">Reference proteome</keyword>
<dbReference type="Proteomes" id="UP000499080">
    <property type="component" value="Unassembled WGS sequence"/>
</dbReference>
<protein>
    <submittedName>
        <fullName evidence="1">Uncharacterized protein</fullName>
    </submittedName>
</protein>
<dbReference type="AlphaFoldDB" id="A0A4Y2NVF1"/>
<proteinExistence type="predicted"/>
<organism evidence="1 2">
    <name type="scientific">Araneus ventricosus</name>
    <name type="common">Orbweaver spider</name>
    <name type="synonym">Epeira ventricosa</name>
    <dbReference type="NCBI Taxonomy" id="182803"/>
    <lineage>
        <taxon>Eukaryota</taxon>
        <taxon>Metazoa</taxon>
        <taxon>Ecdysozoa</taxon>
        <taxon>Arthropoda</taxon>
        <taxon>Chelicerata</taxon>
        <taxon>Arachnida</taxon>
        <taxon>Araneae</taxon>
        <taxon>Araneomorphae</taxon>
        <taxon>Entelegynae</taxon>
        <taxon>Araneoidea</taxon>
        <taxon>Araneidae</taxon>
        <taxon>Araneus</taxon>
    </lineage>
</organism>
<comment type="caution">
    <text evidence="1">The sequence shown here is derived from an EMBL/GenBank/DDBJ whole genome shotgun (WGS) entry which is preliminary data.</text>
</comment>
<sequence length="91" mass="10172">MTREYQVKIKLAANLRAIWDRLSEMADGIMAAATDTVAIRAITSEEANLQTTLMEISLRLSLLEIHSYGSILVPPLGWETSLFPVVNVRKK</sequence>
<reference evidence="1 2" key="1">
    <citation type="journal article" date="2019" name="Sci. Rep.">
        <title>Orb-weaving spider Araneus ventricosus genome elucidates the spidroin gene catalogue.</title>
        <authorList>
            <person name="Kono N."/>
            <person name="Nakamura H."/>
            <person name="Ohtoshi R."/>
            <person name="Moran D.A.P."/>
            <person name="Shinohara A."/>
            <person name="Yoshida Y."/>
            <person name="Fujiwara M."/>
            <person name="Mori M."/>
            <person name="Tomita M."/>
            <person name="Arakawa K."/>
        </authorList>
    </citation>
    <scope>NUCLEOTIDE SEQUENCE [LARGE SCALE GENOMIC DNA]</scope>
</reference>
<evidence type="ECO:0000313" key="1">
    <source>
        <dbReference type="EMBL" id="GBN42712.1"/>
    </source>
</evidence>
<dbReference type="OrthoDB" id="6436410at2759"/>
<name>A0A4Y2NVF1_ARAVE</name>
<evidence type="ECO:0000313" key="2">
    <source>
        <dbReference type="Proteomes" id="UP000499080"/>
    </source>
</evidence>